<reference evidence="3 4" key="1">
    <citation type="submission" date="2009-01" db="EMBL/GenBank/DDBJ databases">
        <authorList>
            <person name="Fulton L."/>
            <person name="Clifton S."/>
            <person name="Chinwalla A.T."/>
            <person name="Mitreva M."/>
            <person name="Sodergren E."/>
            <person name="Weinstock G."/>
            <person name="Clifton S."/>
            <person name="Dooling D.J."/>
            <person name="Fulton B."/>
            <person name="Minx P."/>
            <person name="Pepin K.H."/>
            <person name="Johnson M."/>
            <person name="Bhonagiri V."/>
            <person name="Nash W.E."/>
            <person name="Mardis E.R."/>
            <person name="Wilson R.K."/>
        </authorList>
    </citation>
    <scope>NUCLEOTIDE SEQUENCE [LARGE SCALE GENOMIC DNA]</scope>
    <source>
        <strain evidence="3 4">ATCC 33806</strain>
    </source>
</reference>
<protein>
    <recommendedName>
        <fullName evidence="5">Gram-positive signal peptide protein, YSIRK family</fullName>
    </recommendedName>
</protein>
<feature type="region of interest" description="Disordered" evidence="1">
    <location>
        <begin position="120"/>
        <end position="148"/>
    </location>
</feature>
<dbReference type="Proteomes" id="UP000006247">
    <property type="component" value="Unassembled WGS sequence"/>
</dbReference>
<dbReference type="AlphaFoldDB" id="C0E586"/>
<gene>
    <name evidence="3" type="ORF">CORMATOL_02162</name>
</gene>
<sequence length="148" mass="15405">MILRRFLMRTHFANKKLVLAGSFAALVLGVGATTAYAQYAATSSESPVAATSLQPARATELSGLGVTADIPSEQLQTADPTNTAQRAELVKQLDRSVAAGVISPAGKDRVLKEFDEGTLILGPSNPAAGQTTNQQQSTPTSSDYLDAA</sequence>
<evidence type="ECO:0000313" key="3">
    <source>
        <dbReference type="EMBL" id="EEG26271.1"/>
    </source>
</evidence>
<accession>C0E586</accession>
<dbReference type="EMBL" id="ACEB01000031">
    <property type="protein sequence ID" value="EEG26271.1"/>
    <property type="molecule type" value="Genomic_DNA"/>
</dbReference>
<name>C0E586_9CORY</name>
<feature type="chain" id="PRO_5002897655" description="Gram-positive signal peptide protein, YSIRK family" evidence="2">
    <location>
        <begin position="38"/>
        <end position="148"/>
    </location>
</feature>
<dbReference type="HOGENOM" id="CLU_1755776_0_0_11"/>
<organism evidence="3 4">
    <name type="scientific">Corynebacterium matruchotii ATCC 33806</name>
    <dbReference type="NCBI Taxonomy" id="566549"/>
    <lineage>
        <taxon>Bacteria</taxon>
        <taxon>Bacillati</taxon>
        <taxon>Actinomycetota</taxon>
        <taxon>Actinomycetes</taxon>
        <taxon>Mycobacteriales</taxon>
        <taxon>Corynebacteriaceae</taxon>
        <taxon>Corynebacterium</taxon>
    </lineage>
</organism>
<feature type="compositionally biased region" description="Low complexity" evidence="1">
    <location>
        <begin position="130"/>
        <end position="142"/>
    </location>
</feature>
<feature type="signal peptide" evidence="2">
    <location>
        <begin position="1"/>
        <end position="37"/>
    </location>
</feature>
<keyword evidence="2" id="KW-0732">Signal</keyword>
<comment type="caution">
    <text evidence="3">The sequence shown here is derived from an EMBL/GenBank/DDBJ whole genome shotgun (WGS) entry which is preliminary data.</text>
</comment>
<proteinExistence type="predicted"/>
<evidence type="ECO:0000256" key="1">
    <source>
        <dbReference type="SAM" id="MobiDB-lite"/>
    </source>
</evidence>
<evidence type="ECO:0000313" key="4">
    <source>
        <dbReference type="Proteomes" id="UP000006247"/>
    </source>
</evidence>
<evidence type="ECO:0000256" key="2">
    <source>
        <dbReference type="SAM" id="SignalP"/>
    </source>
</evidence>
<evidence type="ECO:0008006" key="5">
    <source>
        <dbReference type="Google" id="ProtNLM"/>
    </source>
</evidence>